<feature type="domain" description="CBS" evidence="12">
    <location>
        <begin position="588"/>
        <end position="658"/>
    </location>
</feature>
<comment type="similarity">
    <text evidence="11">Belongs to the chloride channel (TC 2.A.49) family.</text>
</comment>
<dbReference type="CDD" id="cd04591">
    <property type="entry name" value="CBS_pair_voltage-gated_CLC_euk_bac"/>
    <property type="match status" value="1"/>
</dbReference>
<comment type="subcellular location">
    <subcellularLocation>
        <location evidence="1 11">Membrane</location>
        <topology evidence="1 11">Multi-pass membrane protein</topology>
    </subcellularLocation>
</comment>
<protein>
    <recommendedName>
        <fullName evidence="11">Chloride channel protein</fullName>
    </recommendedName>
</protein>
<keyword evidence="9 11" id="KW-0868">Chloride</keyword>
<evidence type="ECO:0000256" key="10">
    <source>
        <dbReference type="PROSITE-ProRule" id="PRU00703"/>
    </source>
</evidence>
<feature type="transmembrane region" description="Helical" evidence="11">
    <location>
        <begin position="280"/>
        <end position="302"/>
    </location>
</feature>
<feature type="transmembrane region" description="Helical" evidence="11">
    <location>
        <begin position="134"/>
        <end position="154"/>
    </location>
</feature>
<dbReference type="GO" id="GO:0005254">
    <property type="term" value="F:chloride channel activity"/>
    <property type="evidence" value="ECO:0007669"/>
    <property type="project" value="UniProtKB-UniRule"/>
</dbReference>
<feature type="transmembrane region" description="Helical" evidence="11">
    <location>
        <begin position="445"/>
        <end position="466"/>
    </location>
</feature>
<feature type="domain" description="CBS" evidence="12">
    <location>
        <begin position="723"/>
        <end position="785"/>
    </location>
</feature>
<dbReference type="InterPro" id="IPR014743">
    <property type="entry name" value="Cl-channel_core"/>
</dbReference>
<dbReference type="SMART" id="SM00116">
    <property type="entry name" value="CBS"/>
    <property type="match status" value="2"/>
</dbReference>
<feature type="transmembrane region" description="Helical" evidence="11">
    <location>
        <begin position="323"/>
        <end position="346"/>
    </location>
</feature>
<dbReference type="EMBL" id="CAJNOG010000139">
    <property type="protein sequence ID" value="CAF0998483.1"/>
    <property type="molecule type" value="Genomic_DNA"/>
</dbReference>
<reference evidence="13" key="1">
    <citation type="submission" date="2021-02" db="EMBL/GenBank/DDBJ databases">
        <authorList>
            <person name="Nowell W R."/>
        </authorList>
    </citation>
    <scope>NUCLEOTIDE SEQUENCE</scope>
</reference>
<evidence type="ECO:0000256" key="5">
    <source>
        <dbReference type="ARBA" id="ARBA00022989"/>
    </source>
</evidence>
<dbReference type="InterPro" id="IPR000644">
    <property type="entry name" value="CBS_dom"/>
</dbReference>
<evidence type="ECO:0000256" key="3">
    <source>
        <dbReference type="ARBA" id="ARBA00022692"/>
    </source>
</evidence>
<dbReference type="Pfam" id="PF00571">
    <property type="entry name" value="CBS"/>
    <property type="match status" value="1"/>
</dbReference>
<evidence type="ECO:0000256" key="8">
    <source>
        <dbReference type="ARBA" id="ARBA00023136"/>
    </source>
</evidence>
<dbReference type="PANTHER" id="PTHR11689">
    <property type="entry name" value="CHLORIDE CHANNEL PROTEIN CLC FAMILY MEMBER"/>
    <property type="match status" value="1"/>
</dbReference>
<evidence type="ECO:0000259" key="12">
    <source>
        <dbReference type="PROSITE" id="PS51371"/>
    </source>
</evidence>
<dbReference type="PROSITE" id="PS51371">
    <property type="entry name" value="CBS"/>
    <property type="match status" value="2"/>
</dbReference>
<dbReference type="CDD" id="cd03685">
    <property type="entry name" value="ClC_6_like"/>
    <property type="match status" value="1"/>
</dbReference>
<comment type="caution">
    <text evidence="11">Lacks conserved residue(s) required for the propagation of feature annotation.</text>
</comment>
<dbReference type="AlphaFoldDB" id="A0A814GMX3"/>
<dbReference type="SUPFAM" id="SSF81340">
    <property type="entry name" value="Clc chloride channel"/>
    <property type="match status" value="1"/>
</dbReference>
<keyword evidence="8 11" id="KW-0472">Membrane</keyword>
<proteinExistence type="inferred from homology"/>
<dbReference type="SUPFAM" id="SSF54631">
    <property type="entry name" value="CBS-domain pair"/>
    <property type="match status" value="1"/>
</dbReference>
<dbReference type="PANTHER" id="PTHR11689:SF136">
    <property type="entry name" value="H(+)_CL(-) EXCHANGE TRANSPORTER 7"/>
    <property type="match status" value="1"/>
</dbReference>
<evidence type="ECO:0000256" key="4">
    <source>
        <dbReference type="ARBA" id="ARBA00022737"/>
    </source>
</evidence>
<dbReference type="Gene3D" id="1.10.3080.10">
    <property type="entry name" value="Clc chloride channel"/>
    <property type="match status" value="1"/>
</dbReference>
<feature type="transmembrane region" description="Helical" evidence="11">
    <location>
        <begin position="534"/>
        <end position="551"/>
    </location>
</feature>
<keyword evidence="3 11" id="KW-0812">Transmembrane</keyword>
<gene>
    <name evidence="13" type="ORF">JYZ213_LOCUS15858</name>
</gene>
<evidence type="ECO:0000256" key="9">
    <source>
        <dbReference type="ARBA" id="ARBA00023214"/>
    </source>
</evidence>
<dbReference type="InterPro" id="IPR046342">
    <property type="entry name" value="CBS_dom_sf"/>
</dbReference>
<keyword evidence="2 11" id="KW-0813">Transport</keyword>
<keyword evidence="7 10" id="KW-0129">CBS domain</keyword>
<dbReference type="InterPro" id="IPR051280">
    <property type="entry name" value="Cl-channel/antiporter"/>
</dbReference>
<name>A0A814GMX3_9BILA</name>
<dbReference type="PRINTS" id="PR00762">
    <property type="entry name" value="CLCHANNEL"/>
</dbReference>
<keyword evidence="4" id="KW-0677">Repeat</keyword>
<feature type="transmembrane region" description="Helical" evidence="11">
    <location>
        <begin position="366"/>
        <end position="388"/>
    </location>
</feature>
<evidence type="ECO:0000256" key="6">
    <source>
        <dbReference type="ARBA" id="ARBA00023065"/>
    </source>
</evidence>
<evidence type="ECO:0000256" key="7">
    <source>
        <dbReference type="ARBA" id="ARBA00023122"/>
    </source>
</evidence>
<evidence type="ECO:0000256" key="11">
    <source>
        <dbReference type="RuleBase" id="RU361221"/>
    </source>
</evidence>
<accession>A0A814GMX3</accession>
<organism evidence="13 14">
    <name type="scientific">Adineta steineri</name>
    <dbReference type="NCBI Taxonomy" id="433720"/>
    <lineage>
        <taxon>Eukaryota</taxon>
        <taxon>Metazoa</taxon>
        <taxon>Spiralia</taxon>
        <taxon>Gnathifera</taxon>
        <taxon>Rotifera</taxon>
        <taxon>Eurotatoria</taxon>
        <taxon>Bdelloidea</taxon>
        <taxon>Adinetida</taxon>
        <taxon>Adinetidae</taxon>
        <taxon>Adineta</taxon>
    </lineage>
</organism>
<dbReference type="Gene3D" id="3.10.580.10">
    <property type="entry name" value="CBS-domain"/>
    <property type="match status" value="1"/>
</dbReference>
<evidence type="ECO:0000256" key="1">
    <source>
        <dbReference type="ARBA" id="ARBA00004141"/>
    </source>
</evidence>
<dbReference type="GO" id="GO:0005765">
    <property type="term" value="C:lysosomal membrane"/>
    <property type="evidence" value="ECO:0007669"/>
    <property type="project" value="TreeGrafter"/>
</dbReference>
<keyword evidence="6 11" id="KW-0406">Ion transport</keyword>
<feature type="transmembrane region" description="Helical" evidence="11">
    <location>
        <begin position="80"/>
        <end position="102"/>
    </location>
</feature>
<evidence type="ECO:0000313" key="13">
    <source>
        <dbReference type="EMBL" id="CAF0998483.1"/>
    </source>
</evidence>
<comment type="caution">
    <text evidence="13">The sequence shown here is derived from an EMBL/GenBank/DDBJ whole genome shotgun (WGS) entry which is preliminary data.</text>
</comment>
<keyword evidence="5 11" id="KW-1133">Transmembrane helix</keyword>
<feature type="transmembrane region" description="Helical" evidence="11">
    <location>
        <begin position="245"/>
        <end position="268"/>
    </location>
</feature>
<evidence type="ECO:0000256" key="2">
    <source>
        <dbReference type="ARBA" id="ARBA00022448"/>
    </source>
</evidence>
<evidence type="ECO:0000313" key="14">
    <source>
        <dbReference type="Proteomes" id="UP000663845"/>
    </source>
</evidence>
<dbReference type="Pfam" id="PF00654">
    <property type="entry name" value="Voltage_CLC"/>
    <property type="match status" value="1"/>
</dbReference>
<sequence>MTEDENQPLLDESGRHHTYTSLNAYITTNDNHERTGSHTTFATGEKLISGRYESLDYECDESEISHMEEKRLGHQHTRRLAVLKWVIMLLIGICTGLVAVFVDFAVKNLTKFKFSYVQNRLDTCLSEHCLFTPYLTWIAINMSFVLVSGLLILWEPAARGSGIPQVKCYLNGVAVPHVLSLKALIAKVLGVIFSVSGGLAVGKEGPMIHSGSIIAGGISQGKSSTLKFDFHIFKHFRTDKHKRDFVSAGAAAGVAAAFGAPVGGVLFALEEGASFFNQQLTWFIFFASMVSTFTLNVVMSAIDGHFGDLSSPGLINFGLFKDVPYMWFELPIFILMGVMGGVFGALFNELNLRLTKFRHHYINRHWVLIIEVLLVAATTVVIAFVLIFTTMNECRPIKTQVELNSPTIQLFCPDGQYNTMATIVFSTPENAVRNLFHSEIGTYKAWSLLAFCIVYFCLTCWTYGIIVSSGLFIPSLLIGASWGRLVGIGMHNLFPSIYFNPGKYALFGAASQLGGIMRMTISLAVILIEATGDIVLGLPIMIVLTVAKLTGDYFNEGFFDIHIALQSVPFLPWQSEVFLSRLSALSVMSAPVTKLKTVEKVETIFRVLRAESHHGFPVVDHHADETNNERAGTFQGIILRHQLITILRKRNFISLNDSLRDYLTLDDFRESYPRHPSIENFISLNDSLRDYLTLDDFRESYPRHPSIESVHLTDEERELYCDLRPYMNLAYTVSHHSTLPRIFSMFRGLGLRHLVVVNDKNEVVGMITRKDLARFRMIHKKGHTSIEELGISN</sequence>
<dbReference type="InterPro" id="IPR001807">
    <property type="entry name" value="ClC"/>
</dbReference>
<dbReference type="Proteomes" id="UP000663845">
    <property type="component" value="Unassembled WGS sequence"/>
</dbReference>